<gene>
    <name evidence="4" type="ORF">GEV33_001646</name>
</gene>
<proteinExistence type="predicted"/>
<dbReference type="GO" id="GO:0000462">
    <property type="term" value="P:maturation of SSU-rRNA from tricistronic rRNA transcript (SSU-rRNA, 5.8S rRNA, LSU-rRNA)"/>
    <property type="evidence" value="ECO:0007669"/>
    <property type="project" value="TreeGrafter"/>
</dbReference>
<comment type="subcellular location">
    <subcellularLocation>
        <location evidence="1">Nucleus</location>
    </subcellularLocation>
</comment>
<keyword evidence="5" id="KW-1185">Reference proteome</keyword>
<dbReference type="InterPro" id="IPR052414">
    <property type="entry name" value="U3_snoRNA-assoc_WDR"/>
</dbReference>
<name>A0A8J6HUU0_TENMO</name>
<reference evidence="4" key="1">
    <citation type="journal article" date="2020" name="J Insects Food Feed">
        <title>The yellow mealworm (Tenebrio molitor) genome: a resource for the emerging insects as food and feed industry.</title>
        <authorList>
            <person name="Eriksson T."/>
            <person name="Andere A."/>
            <person name="Kelstrup H."/>
            <person name="Emery V."/>
            <person name="Picard C."/>
        </authorList>
    </citation>
    <scope>NUCLEOTIDE SEQUENCE</scope>
    <source>
        <strain evidence="4">Stoneville</strain>
        <tissue evidence="4">Whole head</tissue>
    </source>
</reference>
<dbReference type="AlphaFoldDB" id="A0A8J6HUU0"/>
<feature type="region of interest" description="Disordered" evidence="3">
    <location>
        <begin position="127"/>
        <end position="173"/>
    </location>
</feature>
<dbReference type="PANTHER" id="PTHR44267">
    <property type="entry name" value="WD REPEAT-CONTAINING PROTEIN 43"/>
    <property type="match status" value="1"/>
</dbReference>
<dbReference type="Proteomes" id="UP000719412">
    <property type="component" value="Unassembled WGS sequence"/>
</dbReference>
<feature type="compositionally biased region" description="Acidic residues" evidence="3">
    <location>
        <begin position="142"/>
        <end position="152"/>
    </location>
</feature>
<feature type="region of interest" description="Disordered" evidence="3">
    <location>
        <begin position="1"/>
        <end position="20"/>
    </location>
</feature>
<feature type="compositionally biased region" description="Basic and acidic residues" evidence="3">
    <location>
        <begin position="8"/>
        <end position="20"/>
    </location>
</feature>
<comment type="caution">
    <text evidence="4">The sequence shown here is derived from an EMBL/GenBank/DDBJ whole genome shotgun (WGS) entry which is preliminary data.</text>
</comment>
<dbReference type="EMBL" id="JABDTM020009297">
    <property type="protein sequence ID" value="KAH0821145.1"/>
    <property type="molecule type" value="Genomic_DNA"/>
</dbReference>
<dbReference type="GO" id="GO:0005730">
    <property type="term" value="C:nucleolus"/>
    <property type="evidence" value="ECO:0007669"/>
    <property type="project" value="TreeGrafter"/>
</dbReference>
<evidence type="ECO:0000313" key="4">
    <source>
        <dbReference type="EMBL" id="KAH0821145.1"/>
    </source>
</evidence>
<keyword evidence="2" id="KW-0539">Nucleus</keyword>
<evidence type="ECO:0000256" key="3">
    <source>
        <dbReference type="SAM" id="MobiDB-lite"/>
    </source>
</evidence>
<accession>A0A8J6HUU0</accession>
<reference evidence="4" key="2">
    <citation type="submission" date="2021-08" db="EMBL/GenBank/DDBJ databases">
        <authorList>
            <person name="Eriksson T."/>
        </authorList>
    </citation>
    <scope>NUCLEOTIDE SEQUENCE</scope>
    <source>
        <strain evidence="4">Stoneville</strain>
        <tissue evidence="4">Whole head</tissue>
    </source>
</reference>
<dbReference type="PANTHER" id="PTHR44267:SF1">
    <property type="entry name" value="WD REPEAT-CONTAINING PROTEIN 43"/>
    <property type="match status" value="1"/>
</dbReference>
<feature type="compositionally biased region" description="Acidic residues" evidence="3">
    <location>
        <begin position="160"/>
        <end position="173"/>
    </location>
</feature>
<evidence type="ECO:0000256" key="2">
    <source>
        <dbReference type="ARBA" id="ARBA00023242"/>
    </source>
</evidence>
<evidence type="ECO:0000313" key="5">
    <source>
        <dbReference type="Proteomes" id="UP000719412"/>
    </source>
</evidence>
<organism evidence="4 5">
    <name type="scientific">Tenebrio molitor</name>
    <name type="common">Yellow mealworm beetle</name>
    <dbReference type="NCBI Taxonomy" id="7067"/>
    <lineage>
        <taxon>Eukaryota</taxon>
        <taxon>Metazoa</taxon>
        <taxon>Ecdysozoa</taxon>
        <taxon>Arthropoda</taxon>
        <taxon>Hexapoda</taxon>
        <taxon>Insecta</taxon>
        <taxon>Pterygota</taxon>
        <taxon>Neoptera</taxon>
        <taxon>Endopterygota</taxon>
        <taxon>Coleoptera</taxon>
        <taxon>Polyphaga</taxon>
        <taxon>Cucujiformia</taxon>
        <taxon>Tenebrionidae</taxon>
        <taxon>Tenebrio</taxon>
    </lineage>
</organism>
<protein>
    <submittedName>
        <fullName evidence="4">Uncharacterized protein</fullName>
    </submittedName>
</protein>
<sequence>MLDSHQLLPHESEARGTSKTKLESAADLVIPAKNHRWILRIRASVTNLLSDPTLVAQLSVLLSNPNLPKLFGEALGSIETELALQTPRNKLMGRLELLVSQINYTGSPQDSQNDEALLVFTDKVSDSDDDVMEFDDHSNSENEWEEESSSGEENEKIDENENANGDDSDDDIS</sequence>
<evidence type="ECO:0000256" key="1">
    <source>
        <dbReference type="ARBA" id="ARBA00004123"/>
    </source>
</evidence>